<sequence length="118" mass="13692">MIICKHFSFDSAHFLPKVPEGHKCRGIHGHTYRLTLYFEGKLDNEFGWVMDFTDIKEAVNPIIERVDHKLLNNIAGLENPTCEHIAIWLWNKIKDKVPQLSRIRLYETPTSGVVYEGV</sequence>
<dbReference type="EC" id="4.-.-.-" evidence="8"/>
<comment type="cofactor">
    <cofactor evidence="8">
        <name>Zn(2+)</name>
        <dbReference type="ChEBI" id="CHEBI:29105"/>
    </cofactor>
    <text evidence="8">Binds 1 zinc ion per subunit.</text>
</comment>
<protein>
    <recommendedName>
        <fullName evidence="3 8">6-carboxy-5,6,7,8-tetrahydropterin synthase</fullName>
        <ecNumber evidence="8">4.-.-.-</ecNumber>
    </recommendedName>
</protein>
<dbReference type="NCBIfam" id="TIGR03367">
    <property type="entry name" value="queuosine_QueD"/>
    <property type="match status" value="1"/>
</dbReference>
<dbReference type="Pfam" id="PF01242">
    <property type="entry name" value="PTPS"/>
    <property type="match status" value="1"/>
</dbReference>
<keyword evidence="6 8" id="KW-0456">Lyase</keyword>
<gene>
    <name evidence="9" type="primary">queD</name>
    <name evidence="9" type="ORF">J0654_01350</name>
</gene>
<name>A0ABS3FAS7_9FLAO</name>
<dbReference type="PIRSF" id="PIRSF006113">
    <property type="entry name" value="PTP_synth"/>
    <property type="match status" value="1"/>
</dbReference>
<dbReference type="PANTHER" id="PTHR12589:SF7">
    <property type="entry name" value="6-PYRUVOYL TETRAHYDROBIOPTERIN SYNTHASE"/>
    <property type="match status" value="1"/>
</dbReference>
<accession>A0ABS3FAS7</accession>
<comment type="similarity">
    <text evidence="2 8">Belongs to the PTPS family. QueD subfamily.</text>
</comment>
<dbReference type="Gene3D" id="3.30.479.10">
    <property type="entry name" value="6-pyruvoyl tetrahydropterin synthase/QueD"/>
    <property type="match status" value="1"/>
</dbReference>
<keyword evidence="5 8" id="KW-0862">Zinc</keyword>
<comment type="catalytic activity">
    <reaction evidence="7 8">
        <text>7,8-dihydroneopterin 3'-triphosphate + H2O = 6-carboxy-5,6,7,8-tetrahydropterin + triphosphate + acetaldehyde + 2 H(+)</text>
        <dbReference type="Rhea" id="RHEA:27966"/>
        <dbReference type="ChEBI" id="CHEBI:15343"/>
        <dbReference type="ChEBI" id="CHEBI:15377"/>
        <dbReference type="ChEBI" id="CHEBI:15378"/>
        <dbReference type="ChEBI" id="CHEBI:18036"/>
        <dbReference type="ChEBI" id="CHEBI:58462"/>
        <dbReference type="ChEBI" id="CHEBI:61032"/>
        <dbReference type="EC" id="4.1.2.50"/>
    </reaction>
</comment>
<keyword evidence="8" id="KW-0671">Queuosine biosynthesis</keyword>
<evidence type="ECO:0000256" key="1">
    <source>
        <dbReference type="ARBA" id="ARBA00005061"/>
    </source>
</evidence>
<evidence type="ECO:0000313" key="9">
    <source>
        <dbReference type="EMBL" id="MBO0340263.1"/>
    </source>
</evidence>
<organism evidence="9 10">
    <name type="scientific">Flagellimonas profundi</name>
    <dbReference type="NCBI Taxonomy" id="2915620"/>
    <lineage>
        <taxon>Bacteria</taxon>
        <taxon>Pseudomonadati</taxon>
        <taxon>Bacteroidota</taxon>
        <taxon>Flavobacteriia</taxon>
        <taxon>Flavobacteriales</taxon>
        <taxon>Flavobacteriaceae</taxon>
        <taxon>Flagellimonas</taxon>
    </lineage>
</organism>
<evidence type="ECO:0000256" key="7">
    <source>
        <dbReference type="ARBA" id="ARBA00048807"/>
    </source>
</evidence>
<dbReference type="EMBL" id="JAFLNM010000001">
    <property type="protein sequence ID" value="MBO0340263.1"/>
    <property type="molecule type" value="Genomic_DNA"/>
</dbReference>
<evidence type="ECO:0000256" key="8">
    <source>
        <dbReference type="PIRNR" id="PIRNR006113"/>
    </source>
</evidence>
<evidence type="ECO:0000256" key="3">
    <source>
        <dbReference type="ARBA" id="ARBA00018141"/>
    </source>
</evidence>
<dbReference type="PANTHER" id="PTHR12589">
    <property type="entry name" value="PYRUVOYL TETRAHYDROBIOPTERIN SYNTHASE"/>
    <property type="match status" value="1"/>
</dbReference>
<evidence type="ECO:0000256" key="5">
    <source>
        <dbReference type="ARBA" id="ARBA00022833"/>
    </source>
</evidence>
<comment type="pathway">
    <text evidence="1 8">Purine metabolism; 7-cyano-7-deazaguanine biosynthesis.</text>
</comment>
<keyword evidence="10" id="KW-1185">Reference proteome</keyword>
<keyword evidence="4 8" id="KW-0479">Metal-binding</keyword>
<evidence type="ECO:0000313" key="10">
    <source>
        <dbReference type="Proteomes" id="UP000664807"/>
    </source>
</evidence>
<dbReference type="RefSeq" id="WP_207025921.1">
    <property type="nucleotide sequence ID" value="NZ_JAFLNM010000001.1"/>
</dbReference>
<evidence type="ECO:0000256" key="4">
    <source>
        <dbReference type="ARBA" id="ARBA00022723"/>
    </source>
</evidence>
<dbReference type="InterPro" id="IPR038418">
    <property type="entry name" value="6-PTP_synth/QueD_sf"/>
</dbReference>
<comment type="caution">
    <text evidence="9">The sequence shown here is derived from an EMBL/GenBank/DDBJ whole genome shotgun (WGS) entry which is preliminary data.</text>
</comment>
<evidence type="ECO:0000256" key="2">
    <source>
        <dbReference type="ARBA" id="ARBA00008900"/>
    </source>
</evidence>
<reference evidence="9 10" key="1">
    <citation type="submission" date="2021-03" db="EMBL/GenBank/DDBJ databases">
        <title>Muricauda lutimaris sp. nov. and Muricauda ruestringensis sp. nov, two marine members of the Flavobacteriaceae isolated from deep sea sediments of Western Pacific.</title>
        <authorList>
            <person name="Zhao S."/>
            <person name="Liu R."/>
        </authorList>
    </citation>
    <scope>NUCLEOTIDE SEQUENCE [LARGE SCALE GENOMIC DNA]</scope>
    <source>
        <strain evidence="9 10">BC31-3-A3</strain>
    </source>
</reference>
<evidence type="ECO:0000256" key="6">
    <source>
        <dbReference type="ARBA" id="ARBA00023239"/>
    </source>
</evidence>
<proteinExistence type="inferred from homology"/>
<dbReference type="SUPFAM" id="SSF55620">
    <property type="entry name" value="Tetrahydrobiopterin biosynthesis enzymes-like"/>
    <property type="match status" value="1"/>
</dbReference>
<dbReference type="InterPro" id="IPR007115">
    <property type="entry name" value="6-PTP_synth/QueD"/>
</dbReference>
<dbReference type="Proteomes" id="UP000664807">
    <property type="component" value="Unassembled WGS sequence"/>
</dbReference>